<dbReference type="InterPro" id="IPR050065">
    <property type="entry name" value="GlmU-like"/>
</dbReference>
<sequence length="256" mass="29397">ILAAGRGSRIKPLSDNIPKSLLKINGKSILQTNIETIKSCGIHDIVIVKGYKAKLINFPGIRYYVNENYKDTEQLVSFFCTKNEMDKPLVLLFGDVLFRKSVLSGLIKKRGNIVLAVDTRWKEIYKNKRGYDWNRIRGQDLLWGKNSQINKIGNCLNIKSYETHAFEAFAEWVGLAKFSKKGAKLCADIYNNLLELGDSFTFQGEITLACAKTVHFFQELIVRNHTVSYFDIKNPDEWKEINTLKDLRIARAWLNK</sequence>
<dbReference type="PANTHER" id="PTHR43584:SF8">
    <property type="entry name" value="N-ACETYLMURAMATE ALPHA-1-PHOSPHATE URIDYLYLTRANSFERASE"/>
    <property type="match status" value="1"/>
</dbReference>
<dbReference type="InterPro" id="IPR029044">
    <property type="entry name" value="Nucleotide-diphossugar_trans"/>
</dbReference>
<evidence type="ECO:0000259" key="3">
    <source>
        <dbReference type="Pfam" id="PF12804"/>
    </source>
</evidence>
<gene>
    <name evidence="4" type="ORF">LCGC14_1792910</name>
</gene>
<dbReference type="InterPro" id="IPR025877">
    <property type="entry name" value="MobA-like_NTP_Trfase"/>
</dbReference>
<comment type="caution">
    <text evidence="4">The sequence shown here is derived from an EMBL/GenBank/DDBJ whole genome shotgun (WGS) entry which is preliminary data.</text>
</comment>
<reference evidence="4" key="1">
    <citation type="journal article" date="2015" name="Nature">
        <title>Complex archaea that bridge the gap between prokaryotes and eukaryotes.</title>
        <authorList>
            <person name="Spang A."/>
            <person name="Saw J.H."/>
            <person name="Jorgensen S.L."/>
            <person name="Zaremba-Niedzwiedzka K."/>
            <person name="Martijn J."/>
            <person name="Lind A.E."/>
            <person name="van Eijk R."/>
            <person name="Schleper C."/>
            <person name="Guy L."/>
            <person name="Ettema T.J."/>
        </authorList>
    </citation>
    <scope>NUCLEOTIDE SEQUENCE</scope>
</reference>
<evidence type="ECO:0000256" key="2">
    <source>
        <dbReference type="ARBA" id="ARBA00022695"/>
    </source>
</evidence>
<feature type="non-terminal residue" evidence="4">
    <location>
        <position position="1"/>
    </location>
</feature>
<keyword evidence="1" id="KW-0808">Transferase</keyword>
<accession>A0A0F9HEM6</accession>
<organism evidence="4">
    <name type="scientific">marine sediment metagenome</name>
    <dbReference type="NCBI Taxonomy" id="412755"/>
    <lineage>
        <taxon>unclassified sequences</taxon>
        <taxon>metagenomes</taxon>
        <taxon>ecological metagenomes</taxon>
    </lineage>
</organism>
<keyword evidence="2" id="KW-0548">Nucleotidyltransferase</keyword>
<proteinExistence type="predicted"/>
<evidence type="ECO:0000313" key="4">
    <source>
        <dbReference type="EMBL" id="KKM01592.1"/>
    </source>
</evidence>
<dbReference type="AlphaFoldDB" id="A0A0F9HEM6"/>
<dbReference type="GO" id="GO:0016779">
    <property type="term" value="F:nucleotidyltransferase activity"/>
    <property type="evidence" value="ECO:0007669"/>
    <property type="project" value="UniProtKB-KW"/>
</dbReference>
<dbReference type="SUPFAM" id="SSF53448">
    <property type="entry name" value="Nucleotide-diphospho-sugar transferases"/>
    <property type="match status" value="1"/>
</dbReference>
<dbReference type="Gene3D" id="3.90.550.10">
    <property type="entry name" value="Spore Coat Polysaccharide Biosynthesis Protein SpsA, Chain A"/>
    <property type="match status" value="1"/>
</dbReference>
<dbReference type="Pfam" id="PF12804">
    <property type="entry name" value="NTP_transf_3"/>
    <property type="match status" value="1"/>
</dbReference>
<name>A0A0F9HEM6_9ZZZZ</name>
<dbReference type="EMBL" id="LAZR01017156">
    <property type="protein sequence ID" value="KKM01592.1"/>
    <property type="molecule type" value="Genomic_DNA"/>
</dbReference>
<protein>
    <recommendedName>
        <fullName evidence="3">MobA-like NTP transferase domain-containing protein</fullName>
    </recommendedName>
</protein>
<dbReference type="PANTHER" id="PTHR43584">
    <property type="entry name" value="NUCLEOTIDYL TRANSFERASE"/>
    <property type="match status" value="1"/>
</dbReference>
<evidence type="ECO:0000256" key="1">
    <source>
        <dbReference type="ARBA" id="ARBA00022679"/>
    </source>
</evidence>
<dbReference type="CDD" id="cd02523">
    <property type="entry name" value="PC_cytidylyltransferase"/>
    <property type="match status" value="1"/>
</dbReference>
<feature type="domain" description="MobA-like NTP transferase" evidence="3">
    <location>
        <begin position="1"/>
        <end position="110"/>
    </location>
</feature>